<dbReference type="InterPro" id="IPR050679">
    <property type="entry name" value="Bact_HTH_transcr_reg"/>
</dbReference>
<sequence length="82" mass="8970">MWESRAGRIEKDGPVTVWQQITDDLRADIESGELAARSRLPSGTELAEIYQVATVTAVKAVKALEADGLVIRTQGRGSFVRK</sequence>
<dbReference type="SMART" id="SM00345">
    <property type="entry name" value="HTH_GNTR"/>
    <property type="match status" value="1"/>
</dbReference>
<dbReference type="PROSITE" id="PS50949">
    <property type="entry name" value="HTH_GNTR"/>
    <property type="match status" value="1"/>
</dbReference>
<keyword evidence="6" id="KW-1185">Reference proteome</keyword>
<dbReference type="OrthoDB" id="3615556at2"/>
<organism evidence="5 6">
    <name type="scientific">Saccharopolyspora flava</name>
    <dbReference type="NCBI Taxonomy" id="95161"/>
    <lineage>
        <taxon>Bacteria</taxon>
        <taxon>Bacillati</taxon>
        <taxon>Actinomycetota</taxon>
        <taxon>Actinomycetes</taxon>
        <taxon>Pseudonocardiales</taxon>
        <taxon>Pseudonocardiaceae</taxon>
        <taxon>Saccharopolyspora</taxon>
    </lineage>
</organism>
<keyword evidence="1" id="KW-0805">Transcription regulation</keyword>
<dbReference type="Pfam" id="PF00392">
    <property type="entry name" value="GntR"/>
    <property type="match status" value="1"/>
</dbReference>
<evidence type="ECO:0000256" key="1">
    <source>
        <dbReference type="ARBA" id="ARBA00023015"/>
    </source>
</evidence>
<proteinExistence type="predicted"/>
<dbReference type="STRING" id="95161.SAMN05660874_01669"/>
<keyword evidence="3" id="KW-0804">Transcription</keyword>
<dbReference type="AlphaFoldDB" id="A0A1I6QP98"/>
<dbReference type="GO" id="GO:0003677">
    <property type="term" value="F:DNA binding"/>
    <property type="evidence" value="ECO:0007669"/>
    <property type="project" value="UniProtKB-KW"/>
</dbReference>
<evidence type="ECO:0000313" key="6">
    <source>
        <dbReference type="Proteomes" id="UP000198852"/>
    </source>
</evidence>
<dbReference type="InterPro" id="IPR000524">
    <property type="entry name" value="Tscrpt_reg_HTH_GntR"/>
</dbReference>
<name>A0A1I6QP98_9PSEU</name>
<keyword evidence="2" id="KW-0238">DNA-binding</keyword>
<reference evidence="6" key="1">
    <citation type="submission" date="2016-10" db="EMBL/GenBank/DDBJ databases">
        <authorList>
            <person name="Varghese N."/>
            <person name="Submissions S."/>
        </authorList>
    </citation>
    <scope>NUCLEOTIDE SEQUENCE [LARGE SCALE GENOMIC DNA]</scope>
    <source>
        <strain evidence="6">DSM 44771</strain>
    </source>
</reference>
<dbReference type="Gene3D" id="1.10.10.10">
    <property type="entry name" value="Winged helix-like DNA-binding domain superfamily/Winged helix DNA-binding domain"/>
    <property type="match status" value="1"/>
</dbReference>
<evidence type="ECO:0000259" key="4">
    <source>
        <dbReference type="PROSITE" id="PS50949"/>
    </source>
</evidence>
<evidence type="ECO:0000256" key="3">
    <source>
        <dbReference type="ARBA" id="ARBA00023163"/>
    </source>
</evidence>
<dbReference type="PANTHER" id="PTHR44846">
    <property type="entry name" value="MANNOSYL-D-GLYCERATE TRANSPORT/METABOLISM SYSTEM REPRESSOR MNGR-RELATED"/>
    <property type="match status" value="1"/>
</dbReference>
<dbReference type="InterPro" id="IPR036388">
    <property type="entry name" value="WH-like_DNA-bd_sf"/>
</dbReference>
<dbReference type="CDD" id="cd07377">
    <property type="entry name" value="WHTH_GntR"/>
    <property type="match status" value="1"/>
</dbReference>
<dbReference type="GO" id="GO:0003700">
    <property type="term" value="F:DNA-binding transcription factor activity"/>
    <property type="evidence" value="ECO:0007669"/>
    <property type="project" value="InterPro"/>
</dbReference>
<gene>
    <name evidence="5" type="ORF">SAMN05660874_01669</name>
</gene>
<dbReference type="PANTHER" id="PTHR44846:SF1">
    <property type="entry name" value="MANNOSYL-D-GLYCERATE TRANSPORT_METABOLISM SYSTEM REPRESSOR MNGR-RELATED"/>
    <property type="match status" value="1"/>
</dbReference>
<feature type="domain" description="HTH gntR-type" evidence="4">
    <location>
        <begin position="15"/>
        <end position="82"/>
    </location>
</feature>
<evidence type="ECO:0000313" key="5">
    <source>
        <dbReference type="EMBL" id="SFS54301.1"/>
    </source>
</evidence>
<dbReference type="GO" id="GO:0045892">
    <property type="term" value="P:negative regulation of DNA-templated transcription"/>
    <property type="evidence" value="ECO:0007669"/>
    <property type="project" value="TreeGrafter"/>
</dbReference>
<dbReference type="InterPro" id="IPR036390">
    <property type="entry name" value="WH_DNA-bd_sf"/>
</dbReference>
<evidence type="ECO:0000256" key="2">
    <source>
        <dbReference type="ARBA" id="ARBA00023125"/>
    </source>
</evidence>
<protein>
    <submittedName>
        <fullName evidence="5">Regulatory protein, gntR family</fullName>
    </submittedName>
</protein>
<dbReference type="Proteomes" id="UP000198852">
    <property type="component" value="Unassembled WGS sequence"/>
</dbReference>
<dbReference type="EMBL" id="FOZX01000002">
    <property type="protein sequence ID" value="SFS54301.1"/>
    <property type="molecule type" value="Genomic_DNA"/>
</dbReference>
<accession>A0A1I6QP98</accession>
<dbReference type="SUPFAM" id="SSF46785">
    <property type="entry name" value="Winged helix' DNA-binding domain"/>
    <property type="match status" value="1"/>
</dbReference>